<dbReference type="eggNOG" id="KOG0055">
    <property type="taxonomic scope" value="Eukaryota"/>
</dbReference>
<dbReference type="Pfam" id="PF00664">
    <property type="entry name" value="ABC_membrane"/>
    <property type="match status" value="1"/>
</dbReference>
<accession>D2W1L1</accession>
<keyword evidence="8 9" id="KW-0472">Membrane</keyword>
<dbReference type="GO" id="GO:0090374">
    <property type="term" value="P:oligopeptide export from mitochondrion"/>
    <property type="evidence" value="ECO:0007669"/>
    <property type="project" value="TreeGrafter"/>
</dbReference>
<evidence type="ECO:0000256" key="2">
    <source>
        <dbReference type="ARBA" id="ARBA00007577"/>
    </source>
</evidence>
<dbReference type="PANTHER" id="PTHR43394">
    <property type="entry name" value="ATP-DEPENDENT PERMEASE MDL1, MITOCHONDRIAL"/>
    <property type="match status" value="1"/>
</dbReference>
<dbReference type="CDD" id="cd18577">
    <property type="entry name" value="ABC_6TM_Pgp_ABCB1_D1_like"/>
    <property type="match status" value="1"/>
</dbReference>
<dbReference type="InterPro" id="IPR011527">
    <property type="entry name" value="ABC1_TM_dom"/>
</dbReference>
<keyword evidence="13" id="KW-1185">Reference proteome</keyword>
<feature type="transmembrane region" description="Helical" evidence="9">
    <location>
        <begin position="166"/>
        <end position="182"/>
    </location>
</feature>
<dbReference type="CDD" id="cd03249">
    <property type="entry name" value="ABC_MTABC3_MDL1_MDL2"/>
    <property type="match status" value="1"/>
</dbReference>
<evidence type="ECO:0000256" key="7">
    <source>
        <dbReference type="ARBA" id="ARBA00022989"/>
    </source>
</evidence>
<dbReference type="RefSeq" id="XP_002669807.1">
    <property type="nucleotide sequence ID" value="XM_002669761.1"/>
</dbReference>
<feature type="transmembrane region" description="Helical" evidence="9">
    <location>
        <begin position="38"/>
        <end position="58"/>
    </location>
</feature>
<gene>
    <name evidence="12" type="ORF">NAEGRDRAFT_75260</name>
</gene>
<dbReference type="InParanoid" id="D2W1L1"/>
<dbReference type="AlphaFoldDB" id="D2W1L1"/>
<organism evidence="13">
    <name type="scientific">Naegleria gruberi</name>
    <name type="common">Amoeba</name>
    <dbReference type="NCBI Taxonomy" id="5762"/>
    <lineage>
        <taxon>Eukaryota</taxon>
        <taxon>Discoba</taxon>
        <taxon>Heterolobosea</taxon>
        <taxon>Tetramitia</taxon>
        <taxon>Eutetramitia</taxon>
        <taxon>Vahlkampfiidae</taxon>
        <taxon>Naegleria</taxon>
    </lineage>
</organism>
<evidence type="ECO:0000256" key="4">
    <source>
        <dbReference type="ARBA" id="ARBA00022692"/>
    </source>
</evidence>
<dbReference type="SMART" id="SM00382">
    <property type="entry name" value="AAA"/>
    <property type="match status" value="1"/>
</dbReference>
<dbReference type="InterPro" id="IPR036640">
    <property type="entry name" value="ABC1_TM_sf"/>
</dbReference>
<dbReference type="FunFam" id="3.40.50.300:FF:000205">
    <property type="entry name" value="ABC transporter B family member 4"/>
    <property type="match status" value="1"/>
</dbReference>
<dbReference type="PANTHER" id="PTHR43394:SF1">
    <property type="entry name" value="ATP-BINDING CASSETTE SUB-FAMILY B MEMBER 10, MITOCHONDRIAL"/>
    <property type="match status" value="1"/>
</dbReference>
<dbReference type="InterPro" id="IPR003593">
    <property type="entry name" value="AAA+_ATPase"/>
</dbReference>
<dbReference type="GO" id="GO:0016887">
    <property type="term" value="F:ATP hydrolysis activity"/>
    <property type="evidence" value="ECO:0007669"/>
    <property type="project" value="InterPro"/>
</dbReference>
<evidence type="ECO:0000259" key="10">
    <source>
        <dbReference type="PROSITE" id="PS50893"/>
    </source>
</evidence>
<dbReference type="InterPro" id="IPR039421">
    <property type="entry name" value="Type_1_exporter"/>
</dbReference>
<keyword evidence="6" id="KW-0067">ATP-binding</keyword>
<evidence type="ECO:0000256" key="6">
    <source>
        <dbReference type="ARBA" id="ARBA00022840"/>
    </source>
</evidence>
<protein>
    <submittedName>
        <fullName evidence="12">Predicted protein</fullName>
    </submittedName>
</protein>
<dbReference type="Gene3D" id="1.20.1560.10">
    <property type="entry name" value="ABC transporter type 1, transmembrane domain"/>
    <property type="match status" value="1"/>
</dbReference>
<dbReference type="SUPFAM" id="SSF90123">
    <property type="entry name" value="ABC transporter transmembrane region"/>
    <property type="match status" value="1"/>
</dbReference>
<dbReference type="GO" id="GO:0005743">
    <property type="term" value="C:mitochondrial inner membrane"/>
    <property type="evidence" value="ECO:0007669"/>
    <property type="project" value="TreeGrafter"/>
</dbReference>
<sequence length="649" mass="72003">MVKFRKQKKENPAEFKDDREPNIRFPILLMIKIVGWEMIWIIIGMVGYACFGAMPHIFNILMGELINIVVGADVTGIENKINNLAMWMAIIAAIAAILTWIGGSMMAYSFERIGIRLKNAYIESLMKQEIGYFDMKRTGELMSWMTESMEQIQDSFSNKLGRATQFFVQVILGIILALVFSWKMALVMISFAPVIILIMFSSGLASQLITKRTLKISNQASAIANEVIGAVRTVRSMDSENKEINRYKEKLWSGNLLYVLRAIILGAPIGAQEISIWGVLALGMWWGGQLLVKSEIAFANMFRVFTLLLMSVLGSSQIMAVIPDLTRAIQSSKNLLKVIRRIPATRFDGGITPDRIIGEIEFKDVSFSYPTRPNIQVLKNFSLTIKPGQAIALVGSSGSGKSTIISLLERFYEPLSGKVILDGNELSEIDPHWLRTHVGLVGQEPVLFSGTIKENICYSIRKTSNDPFPSEEEIINAAKAANAHDFISALPDGYNTVLGERGVSLSGGQKQRIAIARSVIQNPEILLLDEATSALDTNSEAVVQDALNKLMKGRTTIVIAHRLSTIVNSDLICVFHKGELKEQGTHDQLMNSGGLYAELARKQMMKKQDSSEELTKVAEDEIALETPYKSQATFETVESKESLTSNSDE</sequence>
<comment type="similarity">
    <text evidence="2">Belongs to the ABC transporter superfamily. ABCB family. Multidrug resistance exporter (TC 3.A.1.201) subfamily.</text>
</comment>
<comment type="subcellular location">
    <subcellularLocation>
        <location evidence="1">Membrane</location>
        <topology evidence="1">Multi-pass membrane protein</topology>
    </subcellularLocation>
</comment>
<dbReference type="KEGG" id="ngr:NAEGRDRAFT_75260"/>
<dbReference type="OrthoDB" id="6500128at2759"/>
<feature type="transmembrane region" description="Helical" evidence="9">
    <location>
        <begin position="188"/>
        <end position="209"/>
    </location>
</feature>
<evidence type="ECO:0000256" key="5">
    <source>
        <dbReference type="ARBA" id="ARBA00022741"/>
    </source>
</evidence>
<evidence type="ECO:0000313" key="13">
    <source>
        <dbReference type="Proteomes" id="UP000006671"/>
    </source>
</evidence>
<feature type="transmembrane region" description="Helical" evidence="9">
    <location>
        <begin position="275"/>
        <end position="292"/>
    </location>
</feature>
<feature type="transmembrane region" description="Helical" evidence="9">
    <location>
        <begin position="304"/>
        <end position="322"/>
    </location>
</feature>
<evidence type="ECO:0000256" key="9">
    <source>
        <dbReference type="SAM" id="Phobius"/>
    </source>
</evidence>
<dbReference type="PROSITE" id="PS50929">
    <property type="entry name" value="ABC_TM1F"/>
    <property type="match status" value="1"/>
</dbReference>
<evidence type="ECO:0000256" key="3">
    <source>
        <dbReference type="ARBA" id="ARBA00022448"/>
    </source>
</evidence>
<keyword evidence="7 9" id="KW-1133">Transmembrane helix</keyword>
<reference evidence="12 13" key="1">
    <citation type="journal article" date="2010" name="Cell">
        <title>The genome of Naegleria gruberi illuminates early eukaryotic versatility.</title>
        <authorList>
            <person name="Fritz-Laylin L.K."/>
            <person name="Prochnik S.E."/>
            <person name="Ginger M.L."/>
            <person name="Dacks J.B."/>
            <person name="Carpenter M.L."/>
            <person name="Field M.C."/>
            <person name="Kuo A."/>
            <person name="Paredez A."/>
            <person name="Chapman J."/>
            <person name="Pham J."/>
            <person name="Shu S."/>
            <person name="Neupane R."/>
            <person name="Cipriano M."/>
            <person name="Mancuso J."/>
            <person name="Tu H."/>
            <person name="Salamov A."/>
            <person name="Lindquist E."/>
            <person name="Shapiro H."/>
            <person name="Lucas S."/>
            <person name="Grigoriev I.V."/>
            <person name="Cande W.Z."/>
            <person name="Fulton C."/>
            <person name="Rokhsar D.S."/>
            <person name="Dawson S.C."/>
        </authorList>
    </citation>
    <scope>NUCLEOTIDE SEQUENCE [LARGE SCALE GENOMIC DNA]</scope>
    <source>
        <strain evidence="12 13">NEG-M</strain>
    </source>
</reference>
<dbReference type="VEuPathDB" id="AmoebaDB:NAEGRDRAFT_75260"/>
<keyword evidence="5" id="KW-0547">Nucleotide-binding</keyword>
<dbReference type="STRING" id="5762.D2W1L1"/>
<name>D2W1L1_NAEGR</name>
<dbReference type="InterPro" id="IPR003439">
    <property type="entry name" value="ABC_transporter-like_ATP-bd"/>
</dbReference>
<dbReference type="PROSITE" id="PS00211">
    <property type="entry name" value="ABC_TRANSPORTER_1"/>
    <property type="match status" value="1"/>
</dbReference>
<dbReference type="PROSITE" id="PS50893">
    <property type="entry name" value="ABC_TRANSPORTER_2"/>
    <property type="match status" value="1"/>
</dbReference>
<dbReference type="Pfam" id="PF00005">
    <property type="entry name" value="ABC_tran"/>
    <property type="match status" value="1"/>
</dbReference>
<dbReference type="GO" id="GO:0015421">
    <property type="term" value="F:ABC-type oligopeptide transporter activity"/>
    <property type="evidence" value="ECO:0007669"/>
    <property type="project" value="TreeGrafter"/>
</dbReference>
<proteinExistence type="inferred from homology"/>
<evidence type="ECO:0000256" key="8">
    <source>
        <dbReference type="ARBA" id="ARBA00023136"/>
    </source>
</evidence>
<dbReference type="EMBL" id="GG738922">
    <property type="protein sequence ID" value="EFC37063.1"/>
    <property type="molecule type" value="Genomic_DNA"/>
</dbReference>
<feature type="domain" description="ABC transporter" evidence="10">
    <location>
        <begin position="360"/>
        <end position="602"/>
    </location>
</feature>
<evidence type="ECO:0000256" key="1">
    <source>
        <dbReference type="ARBA" id="ARBA00004141"/>
    </source>
</evidence>
<dbReference type="GO" id="GO:0005524">
    <property type="term" value="F:ATP binding"/>
    <property type="evidence" value="ECO:0007669"/>
    <property type="project" value="UniProtKB-KW"/>
</dbReference>
<dbReference type="InterPro" id="IPR017871">
    <property type="entry name" value="ABC_transporter-like_CS"/>
</dbReference>
<evidence type="ECO:0000313" key="12">
    <source>
        <dbReference type="EMBL" id="EFC37063.1"/>
    </source>
</evidence>
<dbReference type="SUPFAM" id="SSF52540">
    <property type="entry name" value="P-loop containing nucleoside triphosphate hydrolases"/>
    <property type="match status" value="1"/>
</dbReference>
<evidence type="ECO:0000259" key="11">
    <source>
        <dbReference type="PROSITE" id="PS50929"/>
    </source>
</evidence>
<keyword evidence="4 9" id="KW-0812">Transmembrane</keyword>
<dbReference type="Proteomes" id="UP000006671">
    <property type="component" value="Unassembled WGS sequence"/>
</dbReference>
<feature type="transmembrane region" description="Helical" evidence="9">
    <location>
        <begin position="84"/>
        <end position="108"/>
    </location>
</feature>
<dbReference type="OMA" id="TESECIV"/>
<keyword evidence="3" id="KW-0813">Transport</keyword>
<feature type="domain" description="ABC transmembrane type-1" evidence="11">
    <location>
        <begin position="42"/>
        <end position="327"/>
    </location>
</feature>
<dbReference type="GeneID" id="8856660"/>
<dbReference type="Gene3D" id="3.40.50.300">
    <property type="entry name" value="P-loop containing nucleotide triphosphate hydrolases"/>
    <property type="match status" value="1"/>
</dbReference>
<feature type="transmembrane region" description="Helical" evidence="9">
    <location>
        <begin position="251"/>
        <end position="269"/>
    </location>
</feature>
<dbReference type="InterPro" id="IPR027417">
    <property type="entry name" value="P-loop_NTPase"/>
</dbReference>